<keyword evidence="7" id="KW-0418">Kinase</keyword>
<dbReference type="Gene3D" id="6.10.340.10">
    <property type="match status" value="1"/>
</dbReference>
<feature type="domain" description="HAMP" evidence="12">
    <location>
        <begin position="71"/>
        <end position="124"/>
    </location>
</feature>
<keyword evidence="8" id="KW-0067">ATP-binding</keyword>
<dbReference type="EC" id="2.7.13.3" evidence="3"/>
<dbReference type="Gene3D" id="1.10.287.130">
    <property type="match status" value="1"/>
</dbReference>
<dbReference type="CDD" id="cd00082">
    <property type="entry name" value="HisKA"/>
    <property type="match status" value="1"/>
</dbReference>
<dbReference type="GO" id="GO:0007234">
    <property type="term" value="P:osmosensory signaling via phosphorelay pathway"/>
    <property type="evidence" value="ECO:0007669"/>
    <property type="project" value="TreeGrafter"/>
</dbReference>
<accession>A0A242K4G5</accession>
<dbReference type="SUPFAM" id="SSF158472">
    <property type="entry name" value="HAMP domain-like"/>
    <property type="match status" value="1"/>
</dbReference>
<evidence type="ECO:0000256" key="1">
    <source>
        <dbReference type="ARBA" id="ARBA00000085"/>
    </source>
</evidence>
<dbReference type="PANTHER" id="PTHR42878">
    <property type="entry name" value="TWO-COMPONENT HISTIDINE KINASE"/>
    <property type="match status" value="1"/>
</dbReference>
<proteinExistence type="predicted"/>
<keyword evidence="4" id="KW-0597">Phosphoprotein</keyword>
<dbReference type="SMART" id="SM00387">
    <property type="entry name" value="HATPase_c"/>
    <property type="match status" value="1"/>
</dbReference>
<dbReference type="InterPro" id="IPR003594">
    <property type="entry name" value="HATPase_dom"/>
</dbReference>
<evidence type="ECO:0000259" key="12">
    <source>
        <dbReference type="PROSITE" id="PS50885"/>
    </source>
</evidence>
<evidence type="ECO:0000313" key="15">
    <source>
        <dbReference type="Proteomes" id="UP000195141"/>
    </source>
</evidence>
<keyword evidence="5" id="KW-0808">Transferase</keyword>
<dbReference type="InterPro" id="IPR004358">
    <property type="entry name" value="Sig_transdc_His_kin-like_C"/>
</dbReference>
<evidence type="ECO:0000313" key="13">
    <source>
        <dbReference type="EMBL" id="OTP14419.1"/>
    </source>
</evidence>
<dbReference type="CDD" id="cd00075">
    <property type="entry name" value="HATPase"/>
    <property type="match status" value="1"/>
</dbReference>
<dbReference type="Pfam" id="PF00512">
    <property type="entry name" value="HisKA"/>
    <property type="match status" value="1"/>
</dbReference>
<dbReference type="Proteomes" id="UP000195141">
    <property type="component" value="Chromosome"/>
</dbReference>
<dbReference type="Pfam" id="PF00672">
    <property type="entry name" value="HAMP"/>
    <property type="match status" value="1"/>
</dbReference>
<feature type="transmembrane region" description="Helical" evidence="10">
    <location>
        <begin position="47"/>
        <end position="69"/>
    </location>
</feature>
<dbReference type="SMART" id="SM00388">
    <property type="entry name" value="HisKA"/>
    <property type="match status" value="1"/>
</dbReference>
<dbReference type="Gene3D" id="3.30.565.10">
    <property type="entry name" value="Histidine kinase-like ATPase, C-terminal domain"/>
    <property type="match status" value="1"/>
</dbReference>
<evidence type="ECO:0000313" key="14">
    <source>
        <dbReference type="EMBL" id="WYJ90561.1"/>
    </source>
</evidence>
<dbReference type="PRINTS" id="PR00344">
    <property type="entry name" value="BCTRLSENSOR"/>
</dbReference>
<dbReference type="CDD" id="cd06225">
    <property type="entry name" value="HAMP"/>
    <property type="match status" value="1"/>
</dbReference>
<comment type="catalytic activity">
    <reaction evidence="1">
        <text>ATP + protein L-histidine = ADP + protein N-phospho-L-histidine.</text>
        <dbReference type="EC" id="2.7.13.3"/>
    </reaction>
</comment>
<dbReference type="GO" id="GO:0000155">
    <property type="term" value="F:phosphorelay sensor kinase activity"/>
    <property type="evidence" value="ECO:0007669"/>
    <property type="project" value="InterPro"/>
</dbReference>
<reference evidence="14" key="2">
    <citation type="submission" date="2017-05" db="EMBL/GenBank/DDBJ databases">
        <authorList>
            <consortium name="The Broad Institute Genomics Platform"/>
            <consortium name="The Broad Institute Genomic Center for Infectious Diseases"/>
            <person name="Earl A."/>
            <person name="Manson A."/>
            <person name="Schwartman J."/>
            <person name="Gilmore M."/>
            <person name="Abouelleil A."/>
            <person name="Cao P."/>
            <person name="Chapman S."/>
            <person name="Cusick C."/>
            <person name="Shea T."/>
            <person name="Young S."/>
            <person name="Neafsey D."/>
            <person name="Nusbaum C."/>
            <person name="Birren B."/>
        </authorList>
    </citation>
    <scope>NUCLEOTIDE SEQUENCE</scope>
    <source>
        <strain evidence="14">9E7_DIV0242</strain>
    </source>
</reference>
<keyword evidence="6" id="KW-0547">Nucleotide-binding</keyword>
<dbReference type="InterPro" id="IPR003661">
    <property type="entry name" value="HisK_dim/P_dom"/>
</dbReference>
<feature type="domain" description="Histidine kinase" evidence="11">
    <location>
        <begin position="132"/>
        <end position="344"/>
    </location>
</feature>
<dbReference type="InterPro" id="IPR003660">
    <property type="entry name" value="HAMP_dom"/>
</dbReference>
<dbReference type="GO" id="GO:0005524">
    <property type="term" value="F:ATP binding"/>
    <property type="evidence" value="ECO:0007669"/>
    <property type="project" value="UniProtKB-KW"/>
</dbReference>
<dbReference type="AlphaFoldDB" id="A0A242K4G5"/>
<keyword evidence="15" id="KW-1185">Reference proteome</keyword>
<dbReference type="InterPro" id="IPR036890">
    <property type="entry name" value="HATPase_C_sf"/>
</dbReference>
<reference evidence="13" key="1">
    <citation type="submission" date="2017-05" db="EMBL/GenBank/DDBJ databases">
        <title>The Genome Sequence of Enterococcus sp. 9E7_DIV0242.</title>
        <authorList>
            <consortium name="The Broad Institute Genomics Platform"/>
            <consortium name="The Broad Institute Genomic Center for Infectious Diseases"/>
            <person name="Earl A."/>
            <person name="Manson A."/>
            <person name="Schwartman J."/>
            <person name="Gilmore M."/>
            <person name="Abouelleil A."/>
            <person name="Cao P."/>
            <person name="Chapman S."/>
            <person name="Cusick C."/>
            <person name="Shea T."/>
            <person name="Young S."/>
            <person name="Neafsey D."/>
            <person name="Nusbaum C."/>
            <person name="Birren B."/>
        </authorList>
    </citation>
    <scope>NUCLEOTIDE SEQUENCE [LARGE SCALE GENOMIC DNA]</scope>
    <source>
        <strain evidence="13">9E7_DIV0242</strain>
    </source>
</reference>
<sequence>MRRNSRSMYVHFSLIIAMILLVASIVAGIFLFLLMQIGVIDSLKGYPIIRLVITLLSCTVVGTVIAAVFSKRILRPLNEVVEGTRQIANGNFDVQIQSTGMNNDLEDLVQNFNLMSRELSNVELVHKSFINDFSHEMKTPLVSINGFAKQLQNPNISEEDRIHYLQIIAEETERLSSLASNVLLLSKVENQEGITLKKEPYSLDEQLRHALILLQKHWEAKNLDIQLSLQPITITADSDLFMQVWLNILGNAIRYTETGGTIEVNCYQIGKEVKVNIKDNGIGMTDKVRQHIFNKFYQGDSSHQAQGNGLGLPIAKRIINLHQGKITVKSKLGEGASFVIILPQ</sequence>
<evidence type="ECO:0000259" key="11">
    <source>
        <dbReference type="PROSITE" id="PS50109"/>
    </source>
</evidence>
<evidence type="ECO:0000256" key="7">
    <source>
        <dbReference type="ARBA" id="ARBA00022777"/>
    </source>
</evidence>
<evidence type="ECO:0000256" key="6">
    <source>
        <dbReference type="ARBA" id="ARBA00022741"/>
    </source>
</evidence>
<keyword evidence="10" id="KW-0812">Transmembrane</keyword>
<dbReference type="InterPro" id="IPR036097">
    <property type="entry name" value="HisK_dim/P_sf"/>
</dbReference>
<gene>
    <name evidence="14" type="ORF">A5888_002318</name>
    <name evidence="13" type="ORF">A5888_002520</name>
</gene>
<dbReference type="GO" id="GO:0000156">
    <property type="term" value="F:phosphorelay response regulator activity"/>
    <property type="evidence" value="ECO:0007669"/>
    <property type="project" value="TreeGrafter"/>
</dbReference>
<dbReference type="InterPro" id="IPR050351">
    <property type="entry name" value="BphY/WalK/GraS-like"/>
</dbReference>
<dbReference type="EMBL" id="CP147247">
    <property type="protein sequence ID" value="WYJ90561.1"/>
    <property type="molecule type" value="Genomic_DNA"/>
</dbReference>
<evidence type="ECO:0000256" key="2">
    <source>
        <dbReference type="ARBA" id="ARBA00004370"/>
    </source>
</evidence>
<name>A0A242K4G5_9ENTE</name>
<keyword evidence="9" id="KW-0902">Two-component regulatory system</keyword>
<evidence type="ECO:0000256" key="4">
    <source>
        <dbReference type="ARBA" id="ARBA00022553"/>
    </source>
</evidence>
<keyword evidence="10" id="KW-1133">Transmembrane helix</keyword>
<protein>
    <recommendedName>
        <fullName evidence="3">histidine kinase</fullName>
        <ecNumber evidence="3">2.7.13.3</ecNumber>
    </recommendedName>
</protein>
<dbReference type="OrthoDB" id="9813151at2"/>
<dbReference type="SMART" id="SM00304">
    <property type="entry name" value="HAMP"/>
    <property type="match status" value="1"/>
</dbReference>
<dbReference type="InterPro" id="IPR005467">
    <property type="entry name" value="His_kinase_dom"/>
</dbReference>
<comment type="subcellular location">
    <subcellularLocation>
        <location evidence="2">Membrane</location>
    </subcellularLocation>
</comment>
<dbReference type="EMBL" id="NGMM01000004">
    <property type="protein sequence ID" value="OTP14419.1"/>
    <property type="molecule type" value="Genomic_DNA"/>
</dbReference>
<dbReference type="SUPFAM" id="SSF55874">
    <property type="entry name" value="ATPase domain of HSP90 chaperone/DNA topoisomerase II/histidine kinase"/>
    <property type="match status" value="1"/>
</dbReference>
<dbReference type="RefSeq" id="WP_086349571.1">
    <property type="nucleotide sequence ID" value="NZ_CP147247.1"/>
</dbReference>
<dbReference type="PROSITE" id="PS50885">
    <property type="entry name" value="HAMP"/>
    <property type="match status" value="1"/>
</dbReference>
<dbReference type="GO" id="GO:0016020">
    <property type="term" value="C:membrane"/>
    <property type="evidence" value="ECO:0007669"/>
    <property type="project" value="UniProtKB-SubCell"/>
</dbReference>
<dbReference type="SUPFAM" id="SSF47384">
    <property type="entry name" value="Homodimeric domain of signal transducing histidine kinase"/>
    <property type="match status" value="1"/>
</dbReference>
<dbReference type="PROSITE" id="PS50109">
    <property type="entry name" value="HIS_KIN"/>
    <property type="match status" value="1"/>
</dbReference>
<evidence type="ECO:0000256" key="9">
    <source>
        <dbReference type="ARBA" id="ARBA00023012"/>
    </source>
</evidence>
<reference evidence="14" key="3">
    <citation type="submission" date="2024-03" db="EMBL/GenBank/DDBJ databases">
        <title>The Genome Sequence of Enterococcus sp. DIV0242b.</title>
        <authorList>
            <consortium name="The Broad Institute Genomics Platform"/>
            <consortium name="The Broad Institute Microbial Omics Core"/>
            <consortium name="The Broad Institute Genomic Center for Infectious Diseases"/>
            <person name="Earl A."/>
            <person name="Manson A."/>
            <person name="Gilmore M."/>
            <person name="Schwartman J."/>
            <person name="Shea T."/>
            <person name="Abouelleil A."/>
            <person name="Cao P."/>
            <person name="Chapman S."/>
            <person name="Cusick C."/>
            <person name="Young S."/>
            <person name="Neafsey D."/>
            <person name="Nusbaum C."/>
            <person name="Birren B."/>
        </authorList>
    </citation>
    <scope>NUCLEOTIDE SEQUENCE</scope>
    <source>
        <strain evidence="14">9E7_DIV0242</strain>
    </source>
</reference>
<feature type="transmembrane region" description="Helical" evidence="10">
    <location>
        <begin position="12"/>
        <end position="35"/>
    </location>
</feature>
<organism evidence="13">
    <name type="scientific">Candidatus Enterococcus clewellii</name>
    <dbReference type="NCBI Taxonomy" id="1834193"/>
    <lineage>
        <taxon>Bacteria</taxon>
        <taxon>Bacillati</taxon>
        <taxon>Bacillota</taxon>
        <taxon>Bacilli</taxon>
        <taxon>Lactobacillales</taxon>
        <taxon>Enterococcaceae</taxon>
        <taxon>Enterococcus</taxon>
    </lineage>
</organism>
<dbReference type="FunFam" id="3.30.565.10:FF:000006">
    <property type="entry name" value="Sensor histidine kinase WalK"/>
    <property type="match status" value="1"/>
</dbReference>
<dbReference type="Pfam" id="PF02518">
    <property type="entry name" value="HATPase_c"/>
    <property type="match status" value="1"/>
</dbReference>
<evidence type="ECO:0000256" key="5">
    <source>
        <dbReference type="ARBA" id="ARBA00022679"/>
    </source>
</evidence>
<evidence type="ECO:0000256" key="8">
    <source>
        <dbReference type="ARBA" id="ARBA00022840"/>
    </source>
</evidence>
<evidence type="ECO:0000256" key="3">
    <source>
        <dbReference type="ARBA" id="ARBA00012438"/>
    </source>
</evidence>
<dbReference type="PANTHER" id="PTHR42878:SF7">
    <property type="entry name" value="SENSOR HISTIDINE KINASE GLRK"/>
    <property type="match status" value="1"/>
</dbReference>
<evidence type="ECO:0000256" key="10">
    <source>
        <dbReference type="SAM" id="Phobius"/>
    </source>
</evidence>
<dbReference type="GO" id="GO:0030295">
    <property type="term" value="F:protein kinase activator activity"/>
    <property type="evidence" value="ECO:0007669"/>
    <property type="project" value="TreeGrafter"/>
</dbReference>
<keyword evidence="10" id="KW-0472">Membrane</keyword>